<dbReference type="PANTHER" id="PTHR24082">
    <property type="entry name" value="NUCLEAR HORMONE RECEPTOR"/>
    <property type="match status" value="1"/>
</dbReference>
<dbReference type="GO" id="GO:0000122">
    <property type="term" value="P:negative regulation of transcription by RNA polymerase II"/>
    <property type="evidence" value="ECO:0007669"/>
    <property type="project" value="TreeGrafter"/>
</dbReference>
<accession>A0A7R9PW53</accession>
<keyword evidence="1" id="KW-0479">Metal-binding</keyword>
<feature type="domain" description="NR LBD" evidence="8">
    <location>
        <begin position="67"/>
        <end position="261"/>
    </location>
</feature>
<dbReference type="InterPro" id="IPR000536">
    <property type="entry name" value="Nucl_hrmn_rcpt_lig-bd"/>
</dbReference>
<reference evidence="9" key="1">
    <citation type="submission" date="2020-11" db="EMBL/GenBank/DDBJ databases">
        <authorList>
            <person name="Tran Van P."/>
        </authorList>
    </citation>
    <scope>NUCLEOTIDE SEQUENCE</scope>
</reference>
<name>A0A7R9PW53_9ACAR</name>
<keyword evidence="4" id="KW-0805">Transcription regulation</keyword>
<keyword evidence="7" id="KW-0675">Receptor</keyword>
<dbReference type="GO" id="GO:0030154">
    <property type="term" value="P:cell differentiation"/>
    <property type="evidence" value="ECO:0007669"/>
    <property type="project" value="TreeGrafter"/>
</dbReference>
<keyword evidence="3" id="KW-0862">Zinc</keyword>
<evidence type="ECO:0000256" key="4">
    <source>
        <dbReference type="ARBA" id="ARBA00023015"/>
    </source>
</evidence>
<keyword evidence="2" id="KW-0863">Zinc-finger</keyword>
<dbReference type="AlphaFoldDB" id="A0A7R9PW53"/>
<dbReference type="EMBL" id="OC856054">
    <property type="protein sequence ID" value="CAD7623134.1"/>
    <property type="molecule type" value="Genomic_DNA"/>
</dbReference>
<evidence type="ECO:0000313" key="9">
    <source>
        <dbReference type="EMBL" id="CAD7623134.1"/>
    </source>
</evidence>
<dbReference type="Proteomes" id="UP000759131">
    <property type="component" value="Unassembled WGS sequence"/>
</dbReference>
<evidence type="ECO:0000256" key="3">
    <source>
        <dbReference type="ARBA" id="ARBA00022833"/>
    </source>
</evidence>
<evidence type="ECO:0000256" key="1">
    <source>
        <dbReference type="ARBA" id="ARBA00022723"/>
    </source>
</evidence>
<dbReference type="PROSITE" id="PS51843">
    <property type="entry name" value="NR_LBD"/>
    <property type="match status" value="1"/>
</dbReference>
<dbReference type="GO" id="GO:0008270">
    <property type="term" value="F:zinc ion binding"/>
    <property type="evidence" value="ECO:0007669"/>
    <property type="project" value="UniProtKB-KW"/>
</dbReference>
<dbReference type="GO" id="GO:0004879">
    <property type="term" value="F:nuclear receptor activity"/>
    <property type="evidence" value="ECO:0007669"/>
    <property type="project" value="TreeGrafter"/>
</dbReference>
<dbReference type="GO" id="GO:0045944">
    <property type="term" value="P:positive regulation of transcription by RNA polymerase II"/>
    <property type="evidence" value="ECO:0007669"/>
    <property type="project" value="TreeGrafter"/>
</dbReference>
<dbReference type="InterPro" id="IPR050234">
    <property type="entry name" value="Nuclear_hormone_rcpt_NR1"/>
</dbReference>
<dbReference type="GO" id="GO:0000978">
    <property type="term" value="F:RNA polymerase II cis-regulatory region sequence-specific DNA binding"/>
    <property type="evidence" value="ECO:0007669"/>
    <property type="project" value="TreeGrafter"/>
</dbReference>
<keyword evidence="10" id="KW-1185">Reference proteome</keyword>
<evidence type="ECO:0000256" key="7">
    <source>
        <dbReference type="ARBA" id="ARBA00023170"/>
    </source>
</evidence>
<dbReference type="OrthoDB" id="6527127at2759"/>
<evidence type="ECO:0000256" key="2">
    <source>
        <dbReference type="ARBA" id="ARBA00022771"/>
    </source>
</evidence>
<dbReference type="PANTHER" id="PTHR24082:SF283">
    <property type="entry name" value="NUCLEAR HORMONE RECEPTOR HR96"/>
    <property type="match status" value="1"/>
</dbReference>
<sequence>MRKYEMSDVWTPDFEDTPNDYTMISHEAIDQHIINDSIDPRLADQLADKELHISNFNVGFNEFEINKIRELLIAMNWIREPTGGAITGELADPMQYKMTMVNRFNKLIQNFTKMTKQLNSFNNLCGDDMIALIKYGCVENIMMRSVQYYNHMDRYWTICADNKSSFILKMDFTAKCEPMIGDSYIRYFDIMCPEWDSDRLIVDLLTAIVLFDPNRPNLKYRHTFYDNNTNNNIESISNPRVKVYVGGATIFSVPIDRSHDT</sequence>
<evidence type="ECO:0000256" key="5">
    <source>
        <dbReference type="ARBA" id="ARBA00023125"/>
    </source>
</evidence>
<evidence type="ECO:0000259" key="8">
    <source>
        <dbReference type="PROSITE" id="PS51843"/>
    </source>
</evidence>
<keyword evidence="6" id="KW-0804">Transcription</keyword>
<dbReference type="EMBL" id="CAJPIZ010001479">
    <property type="protein sequence ID" value="CAG2103564.1"/>
    <property type="molecule type" value="Genomic_DNA"/>
</dbReference>
<protein>
    <recommendedName>
        <fullName evidence="8">NR LBD domain-containing protein</fullName>
    </recommendedName>
</protein>
<dbReference type="InterPro" id="IPR035500">
    <property type="entry name" value="NHR-like_dom_sf"/>
</dbReference>
<keyword evidence="5" id="KW-0238">DNA-binding</keyword>
<dbReference type="Gene3D" id="1.10.565.10">
    <property type="entry name" value="Retinoid X Receptor"/>
    <property type="match status" value="1"/>
</dbReference>
<proteinExistence type="predicted"/>
<gene>
    <name evidence="9" type="ORF">OSB1V03_LOCUS3594</name>
</gene>
<evidence type="ECO:0000313" key="10">
    <source>
        <dbReference type="Proteomes" id="UP000759131"/>
    </source>
</evidence>
<organism evidence="9">
    <name type="scientific">Medioppia subpectinata</name>
    <dbReference type="NCBI Taxonomy" id="1979941"/>
    <lineage>
        <taxon>Eukaryota</taxon>
        <taxon>Metazoa</taxon>
        <taxon>Ecdysozoa</taxon>
        <taxon>Arthropoda</taxon>
        <taxon>Chelicerata</taxon>
        <taxon>Arachnida</taxon>
        <taxon>Acari</taxon>
        <taxon>Acariformes</taxon>
        <taxon>Sarcoptiformes</taxon>
        <taxon>Oribatida</taxon>
        <taxon>Brachypylina</taxon>
        <taxon>Oppioidea</taxon>
        <taxon>Oppiidae</taxon>
        <taxon>Medioppia</taxon>
    </lineage>
</organism>
<evidence type="ECO:0000256" key="6">
    <source>
        <dbReference type="ARBA" id="ARBA00023163"/>
    </source>
</evidence>
<dbReference type="SUPFAM" id="SSF48508">
    <property type="entry name" value="Nuclear receptor ligand-binding domain"/>
    <property type="match status" value="1"/>
</dbReference>